<name>A0A8J7AVQ5_9CYAN</name>
<gene>
    <name evidence="2" type="ORF">IQ241_04400</name>
</gene>
<comment type="caution">
    <text evidence="2">The sequence shown here is derived from an EMBL/GenBank/DDBJ whole genome shotgun (WGS) entry which is preliminary data.</text>
</comment>
<feature type="coiled-coil region" evidence="1">
    <location>
        <begin position="8"/>
        <end position="35"/>
    </location>
</feature>
<keyword evidence="3" id="KW-1185">Reference proteome</keyword>
<proteinExistence type="predicted"/>
<accession>A0A8J7AVQ5</accession>
<dbReference type="Proteomes" id="UP000636505">
    <property type="component" value="Unassembled WGS sequence"/>
</dbReference>
<reference evidence="2" key="1">
    <citation type="submission" date="2020-10" db="EMBL/GenBank/DDBJ databases">
        <authorList>
            <person name="Castelo-Branco R."/>
            <person name="Eusebio N."/>
            <person name="Adriana R."/>
            <person name="Vieira A."/>
            <person name="Brugerolle De Fraissinette N."/>
            <person name="Rezende De Castro R."/>
            <person name="Schneider M.P."/>
            <person name="Vasconcelos V."/>
            <person name="Leao P.N."/>
        </authorList>
    </citation>
    <scope>NUCLEOTIDE SEQUENCE</scope>
    <source>
        <strain evidence="2">LEGE 07310</strain>
    </source>
</reference>
<dbReference type="EMBL" id="JADEXG010000006">
    <property type="protein sequence ID" value="MBE9076542.1"/>
    <property type="molecule type" value="Genomic_DNA"/>
</dbReference>
<evidence type="ECO:0000313" key="2">
    <source>
        <dbReference type="EMBL" id="MBE9076542.1"/>
    </source>
</evidence>
<dbReference type="AlphaFoldDB" id="A0A8J7AVQ5"/>
<organism evidence="2 3">
    <name type="scientific">Vasconcelosia minhoensis LEGE 07310</name>
    <dbReference type="NCBI Taxonomy" id="915328"/>
    <lineage>
        <taxon>Bacteria</taxon>
        <taxon>Bacillati</taxon>
        <taxon>Cyanobacteriota</taxon>
        <taxon>Cyanophyceae</taxon>
        <taxon>Nodosilineales</taxon>
        <taxon>Cymatolegaceae</taxon>
        <taxon>Vasconcelosia</taxon>
        <taxon>Vasconcelosia minhoensis</taxon>
    </lineage>
</organism>
<dbReference type="RefSeq" id="WP_193905206.1">
    <property type="nucleotide sequence ID" value="NZ_JADEXG010000006.1"/>
</dbReference>
<sequence length="56" mass="6269">MAITTDSLREINRAISQLNEAAQQLQQEISRFTVRSESFSAPAEEQAQYALRLASV</sequence>
<protein>
    <submittedName>
        <fullName evidence="2">Uncharacterized protein</fullName>
    </submittedName>
</protein>
<evidence type="ECO:0000256" key="1">
    <source>
        <dbReference type="SAM" id="Coils"/>
    </source>
</evidence>
<keyword evidence="1" id="KW-0175">Coiled coil</keyword>
<evidence type="ECO:0000313" key="3">
    <source>
        <dbReference type="Proteomes" id="UP000636505"/>
    </source>
</evidence>